<gene>
    <name evidence="1" type="ORF">LPJ53_003927</name>
</gene>
<dbReference type="Pfam" id="PF12829">
    <property type="entry name" value="Mhr1"/>
    <property type="match status" value="1"/>
</dbReference>
<proteinExistence type="predicted"/>
<evidence type="ECO:0000313" key="1">
    <source>
        <dbReference type="EMBL" id="KAJ1721551.1"/>
    </source>
</evidence>
<dbReference type="Proteomes" id="UP001149813">
    <property type="component" value="Unassembled WGS sequence"/>
</dbReference>
<reference evidence="1" key="1">
    <citation type="submission" date="2022-07" db="EMBL/GenBank/DDBJ databases">
        <title>Phylogenomic reconstructions and comparative analyses of Kickxellomycotina fungi.</title>
        <authorList>
            <person name="Reynolds N.K."/>
            <person name="Stajich J.E."/>
            <person name="Barry K."/>
            <person name="Grigoriev I.V."/>
            <person name="Crous P."/>
            <person name="Smith M.E."/>
        </authorList>
    </citation>
    <scope>NUCLEOTIDE SEQUENCE</scope>
    <source>
        <strain evidence="1">NBRC 32514</strain>
    </source>
</reference>
<protein>
    <submittedName>
        <fullName evidence="1">Uncharacterized protein</fullName>
    </submittedName>
</protein>
<dbReference type="InterPro" id="IPR024629">
    <property type="entry name" value="Ribosomal_mL67"/>
</dbReference>
<sequence>MSKAIYLFRNIRTKQVIATTERSLLVRPQLYRSQVSSPTYLPQPALRPDHWTPLVVATGFATDQALANAFALVSQRGSPLVPQTERQKREYRMMKNKDKRIAERDTTERQVAQLARSLVYTDAIRPNNIPAGSKIRLLWQDRDWIKKVEDAGLRWPAWVEHGDLDLKRGNIILNPEVRSARVAESAN</sequence>
<comment type="caution">
    <text evidence="1">The sequence shown here is derived from an EMBL/GenBank/DDBJ whole genome shotgun (WGS) entry which is preliminary data.</text>
</comment>
<dbReference type="EMBL" id="JANBOJ010000163">
    <property type="protein sequence ID" value="KAJ1721551.1"/>
    <property type="molecule type" value="Genomic_DNA"/>
</dbReference>
<evidence type="ECO:0000313" key="2">
    <source>
        <dbReference type="Proteomes" id="UP001149813"/>
    </source>
</evidence>
<organism evidence="1 2">
    <name type="scientific">Coemansia erecta</name>
    <dbReference type="NCBI Taxonomy" id="147472"/>
    <lineage>
        <taxon>Eukaryota</taxon>
        <taxon>Fungi</taxon>
        <taxon>Fungi incertae sedis</taxon>
        <taxon>Zoopagomycota</taxon>
        <taxon>Kickxellomycotina</taxon>
        <taxon>Kickxellomycetes</taxon>
        <taxon>Kickxellales</taxon>
        <taxon>Kickxellaceae</taxon>
        <taxon>Coemansia</taxon>
    </lineage>
</organism>
<name>A0A9W7XY78_9FUNG</name>
<dbReference type="AlphaFoldDB" id="A0A9W7XY78"/>
<dbReference type="OrthoDB" id="434092at2759"/>
<keyword evidence="2" id="KW-1185">Reference proteome</keyword>
<dbReference type="GO" id="GO:0000150">
    <property type="term" value="F:DNA strand exchange activity"/>
    <property type="evidence" value="ECO:0007669"/>
    <property type="project" value="InterPro"/>
</dbReference>
<accession>A0A9W7XY78</accession>
<dbReference type="GO" id="GO:0003697">
    <property type="term" value="F:single-stranded DNA binding"/>
    <property type="evidence" value="ECO:0007669"/>
    <property type="project" value="InterPro"/>
</dbReference>